<feature type="domain" description="Type I restriction modification DNA specificity" evidence="4">
    <location>
        <begin position="53"/>
        <end position="197"/>
    </location>
</feature>
<dbReference type="GO" id="GO:0003677">
    <property type="term" value="F:DNA binding"/>
    <property type="evidence" value="ECO:0007669"/>
    <property type="project" value="UniProtKB-KW"/>
</dbReference>
<dbReference type="OrthoDB" id="164285at2"/>
<keyword evidence="2" id="KW-0680">Restriction system</keyword>
<evidence type="ECO:0000313" key="6">
    <source>
        <dbReference type="Proteomes" id="UP000008809"/>
    </source>
</evidence>
<dbReference type="PANTHER" id="PTHR43140">
    <property type="entry name" value="TYPE-1 RESTRICTION ENZYME ECOKI SPECIFICITY PROTEIN"/>
    <property type="match status" value="1"/>
</dbReference>
<dbReference type="RefSeq" id="WP_011441940.1">
    <property type="nucleotide sequence ID" value="NC_007778.1"/>
</dbReference>
<dbReference type="STRING" id="316058.RPB_3055"/>
<reference evidence="5 6" key="1">
    <citation type="submission" date="2006-01" db="EMBL/GenBank/DDBJ databases">
        <title>Complete sequence of Rhodopseudomonas palustris HaA2.</title>
        <authorList>
            <consortium name="US DOE Joint Genome Institute"/>
            <person name="Copeland A."/>
            <person name="Lucas S."/>
            <person name="Lapidus A."/>
            <person name="Barry K."/>
            <person name="Detter J.C."/>
            <person name="Glavina T."/>
            <person name="Hammon N."/>
            <person name="Israni S."/>
            <person name="Pitluck S."/>
            <person name="Chain P."/>
            <person name="Malfatti S."/>
            <person name="Shin M."/>
            <person name="Vergez L."/>
            <person name="Schmutz J."/>
            <person name="Larimer F."/>
            <person name="Land M."/>
            <person name="Hauser L."/>
            <person name="Pelletier D.A."/>
            <person name="Kyrpides N."/>
            <person name="Anderson I."/>
            <person name="Oda Y."/>
            <person name="Harwood C.S."/>
            <person name="Richardson P."/>
        </authorList>
    </citation>
    <scope>NUCLEOTIDE SEQUENCE [LARGE SCALE GENOMIC DNA]</scope>
    <source>
        <strain evidence="5 6">HaA2</strain>
    </source>
</reference>
<keyword evidence="3" id="KW-0238">DNA-binding</keyword>
<keyword evidence="6" id="KW-1185">Reference proteome</keyword>
<evidence type="ECO:0000256" key="2">
    <source>
        <dbReference type="ARBA" id="ARBA00022747"/>
    </source>
</evidence>
<evidence type="ECO:0000256" key="3">
    <source>
        <dbReference type="ARBA" id="ARBA00023125"/>
    </source>
</evidence>
<dbReference type="PANTHER" id="PTHR43140:SF1">
    <property type="entry name" value="TYPE I RESTRICTION ENZYME ECOKI SPECIFICITY SUBUNIT"/>
    <property type="match status" value="1"/>
</dbReference>
<comment type="similarity">
    <text evidence="1">Belongs to the type-I restriction system S methylase family.</text>
</comment>
<dbReference type="KEGG" id="rpb:RPB_3055"/>
<name>Q2IVK4_RHOP2</name>
<dbReference type="EMBL" id="CP000250">
    <property type="protein sequence ID" value="ABD07756.1"/>
    <property type="molecule type" value="Genomic_DNA"/>
</dbReference>
<evidence type="ECO:0000313" key="5">
    <source>
        <dbReference type="EMBL" id="ABD07756.1"/>
    </source>
</evidence>
<dbReference type="InterPro" id="IPR044946">
    <property type="entry name" value="Restrct_endonuc_typeI_TRD_sf"/>
</dbReference>
<dbReference type="SUPFAM" id="SSF116734">
    <property type="entry name" value="DNA methylase specificity domain"/>
    <property type="match status" value="2"/>
</dbReference>
<evidence type="ECO:0000256" key="1">
    <source>
        <dbReference type="ARBA" id="ARBA00010923"/>
    </source>
</evidence>
<dbReference type="InterPro" id="IPR051212">
    <property type="entry name" value="Type-I_RE_S_subunit"/>
</dbReference>
<dbReference type="Pfam" id="PF01420">
    <property type="entry name" value="Methylase_S"/>
    <property type="match status" value="2"/>
</dbReference>
<dbReference type="Gene3D" id="3.90.220.20">
    <property type="entry name" value="DNA methylase specificity domains"/>
    <property type="match status" value="2"/>
</dbReference>
<dbReference type="eggNOG" id="COG0732">
    <property type="taxonomic scope" value="Bacteria"/>
</dbReference>
<evidence type="ECO:0000259" key="4">
    <source>
        <dbReference type="Pfam" id="PF01420"/>
    </source>
</evidence>
<feature type="domain" description="Type I restriction modification DNA specificity" evidence="4">
    <location>
        <begin position="218"/>
        <end position="387"/>
    </location>
</feature>
<gene>
    <name evidence="5" type="ordered locus">RPB_3055</name>
</gene>
<dbReference type="AlphaFoldDB" id="Q2IVK4"/>
<accession>Q2IVK4</accession>
<protein>
    <submittedName>
        <fullName evidence="5">Restriction modification system DNA specificity domain</fullName>
    </submittedName>
</protein>
<sequence>MSAAGFLEELLDGADVEWEPLGEVTQPTANIKWSQADGVYQYIDLTSVDIKTKRVTEASEITAETAPSRAQKLVKENDVIFATTRPAQQRYCLIDSELAGNVASTGYCVLRAKKDQVLPKWILHWLGTTEFKNYVEENQSGAAYPAISDGKVKAFKIPIPCPDDPEKSLAIQGEIVRILDTFTELTAELTAGLAAELAQRKKQYSHYRDQLLTFNEDEVEWKTLGDIATLRRGRVMSKGYLRDNAGVYPVYSSQTANNGMIGQIDTFDFDGEYVSWTTDGANAGTVFYRNEKFSITNVCGVIKENGTCPLDLKFLSFWLSTEAKKHVYSGMGNPKLMSHQVEKIPIPIPFPDDPKISLEAQKRVAAILDKLDALTTSLTEILPREIELREKQYAYYRDQLLSFPKPDAEAF</sequence>
<dbReference type="Proteomes" id="UP000008809">
    <property type="component" value="Chromosome"/>
</dbReference>
<proteinExistence type="inferred from homology"/>
<organism evidence="5 6">
    <name type="scientific">Rhodopseudomonas palustris (strain HaA2)</name>
    <dbReference type="NCBI Taxonomy" id="316058"/>
    <lineage>
        <taxon>Bacteria</taxon>
        <taxon>Pseudomonadati</taxon>
        <taxon>Pseudomonadota</taxon>
        <taxon>Alphaproteobacteria</taxon>
        <taxon>Hyphomicrobiales</taxon>
        <taxon>Nitrobacteraceae</taxon>
        <taxon>Rhodopseudomonas</taxon>
    </lineage>
</organism>
<dbReference type="InterPro" id="IPR000055">
    <property type="entry name" value="Restrct_endonuc_typeI_TRD"/>
</dbReference>
<dbReference type="CDD" id="cd17255">
    <property type="entry name" value="RMtype1_S_Fco49512ORF2615P-TRD2-CR2_like"/>
    <property type="match status" value="1"/>
</dbReference>
<dbReference type="GO" id="GO:0009307">
    <property type="term" value="P:DNA restriction-modification system"/>
    <property type="evidence" value="ECO:0007669"/>
    <property type="project" value="UniProtKB-KW"/>
</dbReference>
<dbReference type="HOGENOM" id="CLU_021095_6_0_5"/>
<dbReference type="REBASE" id="11964">
    <property type="entry name" value="S.RpaHORF3056P"/>
</dbReference>